<proteinExistence type="predicted"/>
<name>A0ABN0UXG4_9GAMM</name>
<accession>A0ABN0UXG4</accession>
<evidence type="ECO:0000313" key="1">
    <source>
        <dbReference type="EMBL" id="GAA0264628.1"/>
    </source>
</evidence>
<gene>
    <name evidence="1" type="ORF">GCM10009126_32950</name>
</gene>
<evidence type="ECO:0000313" key="2">
    <source>
        <dbReference type="Proteomes" id="UP001500657"/>
    </source>
</evidence>
<organism evidence="1 2">
    <name type="scientific">Rhodanobacter caeni</name>
    <dbReference type="NCBI Taxonomy" id="657654"/>
    <lineage>
        <taxon>Bacteria</taxon>
        <taxon>Pseudomonadati</taxon>
        <taxon>Pseudomonadota</taxon>
        <taxon>Gammaproteobacteria</taxon>
        <taxon>Lysobacterales</taxon>
        <taxon>Rhodanobacteraceae</taxon>
        <taxon>Rhodanobacter</taxon>
    </lineage>
</organism>
<dbReference type="Proteomes" id="UP001500657">
    <property type="component" value="Unassembled WGS sequence"/>
</dbReference>
<reference evidence="1 2" key="1">
    <citation type="journal article" date="2019" name="Int. J. Syst. Evol. Microbiol.">
        <title>The Global Catalogue of Microorganisms (GCM) 10K type strain sequencing project: providing services to taxonomists for standard genome sequencing and annotation.</title>
        <authorList>
            <consortium name="The Broad Institute Genomics Platform"/>
            <consortium name="The Broad Institute Genome Sequencing Center for Infectious Disease"/>
            <person name="Wu L."/>
            <person name="Ma J."/>
        </authorList>
    </citation>
    <scope>NUCLEOTIDE SEQUENCE [LARGE SCALE GENOMIC DNA]</scope>
    <source>
        <strain evidence="1 2">JCM 16242</strain>
    </source>
</reference>
<comment type="caution">
    <text evidence="1">The sequence shown here is derived from an EMBL/GenBank/DDBJ whole genome shotgun (WGS) entry which is preliminary data.</text>
</comment>
<protein>
    <submittedName>
        <fullName evidence="1">Uncharacterized protein</fullName>
    </submittedName>
</protein>
<dbReference type="EMBL" id="BAAAFO010000007">
    <property type="protein sequence ID" value="GAA0264628.1"/>
    <property type="molecule type" value="Genomic_DNA"/>
</dbReference>
<sequence>MGPLRIIENKECSVTGGYNVALIRRATVIDKDGNTVRSVIFSVGDEGCKLDFRWPARGANDYVYQSLIFYNVLIGENKQQLFKAANRIRCRGQFVAPTECN</sequence>
<keyword evidence="2" id="KW-1185">Reference proteome</keyword>